<organism evidence="2 3">
    <name type="scientific">Lederbergia ruris</name>
    <dbReference type="NCBI Taxonomy" id="217495"/>
    <lineage>
        <taxon>Bacteria</taxon>
        <taxon>Bacillati</taxon>
        <taxon>Bacillota</taxon>
        <taxon>Bacilli</taxon>
        <taxon>Bacillales</taxon>
        <taxon>Bacillaceae</taxon>
        <taxon>Lederbergia</taxon>
    </lineage>
</organism>
<gene>
    <name evidence="2" type="ORF">J8TS2_27480</name>
</gene>
<evidence type="ECO:0000313" key="2">
    <source>
        <dbReference type="EMBL" id="GIN58429.1"/>
    </source>
</evidence>
<name>A0ABQ4KKE7_9BACI</name>
<sequence length="67" mass="7870">MSQEKKPKEIHVENLIIHAKNVEIKDESDNEGRRPQRDPWGFFWGRSQGAQGQQEEQVEQPSHDTEE</sequence>
<feature type="compositionally biased region" description="Basic and acidic residues" evidence="1">
    <location>
        <begin position="23"/>
        <end position="37"/>
    </location>
</feature>
<dbReference type="RefSeq" id="WP_212966640.1">
    <property type="nucleotide sequence ID" value="NZ_BORB01000023.1"/>
</dbReference>
<evidence type="ECO:0000256" key="1">
    <source>
        <dbReference type="SAM" id="MobiDB-lite"/>
    </source>
</evidence>
<evidence type="ECO:0000313" key="3">
    <source>
        <dbReference type="Proteomes" id="UP000679950"/>
    </source>
</evidence>
<protein>
    <submittedName>
        <fullName evidence="2">Uncharacterized protein</fullName>
    </submittedName>
</protein>
<keyword evidence="3" id="KW-1185">Reference proteome</keyword>
<dbReference type="EMBL" id="BORB01000023">
    <property type="protein sequence ID" value="GIN58429.1"/>
    <property type="molecule type" value="Genomic_DNA"/>
</dbReference>
<comment type="caution">
    <text evidence="2">The sequence shown here is derived from an EMBL/GenBank/DDBJ whole genome shotgun (WGS) entry which is preliminary data.</text>
</comment>
<feature type="region of interest" description="Disordered" evidence="1">
    <location>
        <begin position="23"/>
        <end position="67"/>
    </location>
</feature>
<proteinExistence type="predicted"/>
<accession>A0ABQ4KKE7</accession>
<reference evidence="2 3" key="1">
    <citation type="submission" date="2021-03" db="EMBL/GenBank/DDBJ databases">
        <title>Antimicrobial resistance genes in bacteria isolated from Japanese honey, and their potential for conferring macrolide and lincosamide resistance in the American foulbrood pathogen Paenibacillus larvae.</title>
        <authorList>
            <person name="Okamoto M."/>
            <person name="Kumagai M."/>
            <person name="Kanamori H."/>
            <person name="Takamatsu D."/>
        </authorList>
    </citation>
    <scope>NUCLEOTIDE SEQUENCE [LARGE SCALE GENOMIC DNA]</scope>
    <source>
        <strain evidence="2 3">J8TS2</strain>
    </source>
</reference>
<dbReference type="Proteomes" id="UP000679950">
    <property type="component" value="Unassembled WGS sequence"/>
</dbReference>